<dbReference type="AlphaFoldDB" id="A0A645GK46"/>
<gene>
    <name evidence="1" type="ORF">SDC9_174729</name>
</gene>
<evidence type="ECO:0000313" key="1">
    <source>
        <dbReference type="EMBL" id="MPN27298.1"/>
    </source>
</evidence>
<name>A0A645GK46_9ZZZZ</name>
<protein>
    <submittedName>
        <fullName evidence="1">Uncharacterized protein</fullName>
    </submittedName>
</protein>
<organism evidence="1">
    <name type="scientific">bioreactor metagenome</name>
    <dbReference type="NCBI Taxonomy" id="1076179"/>
    <lineage>
        <taxon>unclassified sequences</taxon>
        <taxon>metagenomes</taxon>
        <taxon>ecological metagenomes</taxon>
    </lineage>
</organism>
<sequence length="219" mass="23053">MGRGGDEGSANAQYRERADGYNDVDFSAGYKDGAQIGKQYGDYLAATIGSDKIELSVNNMYPGYGQLFRSDIINLGTVAAKLSALSFSATGTEDPLDADTAGMLGLALRITDEQDKEIYDLSNNASATFTLGGVTFVRLSALTGATVGTLNEMMTASKPEGRMDLYIGVAMDPDAAGVYTTGSTAVNADNEDADTQNRLATISVDFAWDQFNAELGAAK</sequence>
<comment type="caution">
    <text evidence="1">The sequence shown here is derived from an EMBL/GenBank/DDBJ whole genome shotgun (WGS) entry which is preliminary data.</text>
</comment>
<dbReference type="EMBL" id="VSSQ01077132">
    <property type="protein sequence ID" value="MPN27298.1"/>
    <property type="molecule type" value="Genomic_DNA"/>
</dbReference>
<proteinExistence type="predicted"/>
<reference evidence="1" key="1">
    <citation type="submission" date="2019-08" db="EMBL/GenBank/DDBJ databases">
        <authorList>
            <person name="Kucharzyk K."/>
            <person name="Murdoch R.W."/>
            <person name="Higgins S."/>
            <person name="Loffler F."/>
        </authorList>
    </citation>
    <scope>NUCLEOTIDE SEQUENCE</scope>
</reference>
<accession>A0A645GK46</accession>